<feature type="compositionally biased region" description="Polar residues" evidence="2">
    <location>
        <begin position="1"/>
        <end position="10"/>
    </location>
</feature>
<sequence>MESADVNATASPGPDPESRRSRSGRVVRAPSKFTPEATPAPSGAGKRKRPNGHDDTENDAPSSDDELSDPEEVDEDGDEHDDDPNDEDADAPRPRKRNNARSNGKSKKPATKKPKINGSGLSHSASIPSRPKKAAPRISIANGDGDSLYGKPHHPKLLVALKMMIIPVLMRHAIADVFGSGNNSDDVAGRWYTRYTQNQTEAVTDLVNCVLRSAGCDQEVNEDDINDPDNCPNRLAELQSLYEDRQLADYPLIAKSKTTRSFRSLLVDFFKSLLNVLHETETLYEDEVLMENIVRWVGSMSSSTLRPFRHTATTIALSMHHSLVYIARKVDERITKATQQLEAEQARLGQRKDKAGRQKLTALQESLDQASEHRAFLKKQMDELFDTVFIHRYRDVDVRIRVECVEALGNWTFVLPTVYIAPNYLRYLGWLLSDTAPQARQEVLKQLARILKRDAEKIGHFIERFRPRLVEICTKDSDVGVRVAAIGVIDCLRESGNLQPDDIDQIGKLIIDSEVRIRKAVADFFIHGIEDSIESRVQDIGGTEAIEEMFDDDQDAYDSPREDWIKVKCLAELLTAYTADEEPVPHRTLGLEIATDVLDPTFSETRITLAAQALFEKMPEISNWEIIAGYLLFDHSVRQTSKSRSKAKPTEAAFRTAVAPEGQEETTLLEVLAAAVQLNLAQNGEQERLKKRPGRTGDGEAGEGTAVHLAEAIPRLLKKYGAEANTAKVVLGLHRHLDLEVFLQLRQDSTTYSRLLDEICAQFLRHADTAVIFQATRALLQARRHEELQELVERKMEDLWQHLIGALRRFDQTTELSVRGNLEENALLQLITLVMKISKLASISACVPVLEADGDSDESRSPPIQILVNMVHRGKLGEVNDDIDNIEDEVTIYTIKACHFYFMWKAGDILKAIKGDLDISNDDIDRLSDLRKTYDNNLVHTFSSRGAYDELRLFALGNYCDLQTLCAAIGLAVSGKKNEASSEASKYAGLQVLVQEVKEAGLVSEIIAIYNTAERLYAMRAKKTLGEPAHDDDPQDDDMLSDDENEADATRTDEGRKAAELRAEKNLCDIAGKLIMCVRAGMMDRSGPRAGRLKRRLLRNQHRLGQNLKAVLAYLDESKGLEDVDKKKSRPKGKQPAKDGASGKQQLSEAIVVEDDIEDDDEDLPEEGTVEDLRRRELIDDPIEDEPQDEDEDEGGGGGADDAMDEDSVIGD</sequence>
<dbReference type="InParanoid" id="G4MSM4"/>
<dbReference type="SMR" id="G4MSM4"/>
<accession>G4MSM4</accession>
<evidence type="ECO:0000313" key="4">
    <source>
        <dbReference type="EMBL" id="EHA55445.1"/>
    </source>
</evidence>
<dbReference type="SUPFAM" id="SSF48371">
    <property type="entry name" value="ARM repeat"/>
    <property type="match status" value="1"/>
</dbReference>
<dbReference type="RefSeq" id="XP_003715252.1">
    <property type="nucleotide sequence ID" value="XM_003715204.1"/>
</dbReference>
<dbReference type="Gene3D" id="1.25.10.10">
    <property type="entry name" value="Leucine-rich Repeat Variant"/>
    <property type="match status" value="1"/>
</dbReference>
<feature type="compositionally biased region" description="Basic residues" evidence="2">
    <location>
        <begin position="94"/>
        <end position="115"/>
    </location>
</feature>
<dbReference type="InterPro" id="IPR020839">
    <property type="entry name" value="SCD"/>
</dbReference>
<dbReference type="GO" id="GO:0008278">
    <property type="term" value="C:cohesin complex"/>
    <property type="evidence" value="ECO:0007669"/>
    <property type="project" value="TreeGrafter"/>
</dbReference>
<dbReference type="OMA" id="FVANVQD"/>
<proteinExistence type="predicted"/>
<evidence type="ECO:0000256" key="1">
    <source>
        <dbReference type="SAM" id="Coils"/>
    </source>
</evidence>
<reference key="2">
    <citation type="submission" date="2011-05" db="EMBL/GenBank/DDBJ databases">
        <title>The Genome Sequence of Magnaporthe oryzae 70-15.</title>
        <authorList>
            <consortium name="The Broad Institute Genome Sequencing Platform"/>
            <person name="Ma L.-J."/>
            <person name="Dead R."/>
            <person name="Young S.K."/>
            <person name="Zeng Q."/>
            <person name="Gargeya S."/>
            <person name="Fitzgerald M."/>
            <person name="Haas B."/>
            <person name="Abouelleil A."/>
            <person name="Alvarado L."/>
            <person name="Arachchi H.M."/>
            <person name="Berlin A."/>
            <person name="Brown A."/>
            <person name="Chapman S.B."/>
            <person name="Chen Z."/>
            <person name="Dunbar C."/>
            <person name="Freedman E."/>
            <person name="Gearin G."/>
            <person name="Gellesch M."/>
            <person name="Goldberg J."/>
            <person name="Griggs A."/>
            <person name="Gujja S."/>
            <person name="Heiman D."/>
            <person name="Howarth C."/>
            <person name="Larson L."/>
            <person name="Lui A."/>
            <person name="MacDonald P.J.P."/>
            <person name="Mehta T."/>
            <person name="Montmayeur A."/>
            <person name="Murphy C."/>
            <person name="Neiman D."/>
            <person name="Pearson M."/>
            <person name="Priest M."/>
            <person name="Roberts A."/>
            <person name="Saif S."/>
            <person name="Shea T."/>
            <person name="Shenoy N."/>
            <person name="Sisk P."/>
            <person name="Stolte C."/>
            <person name="Sykes S."/>
            <person name="Yandava C."/>
            <person name="Wortman J."/>
            <person name="Nusbaum C."/>
            <person name="Birren B."/>
        </authorList>
    </citation>
    <scope>NUCLEOTIDE SEQUENCE</scope>
    <source>
        <strain>70-15</strain>
    </source>
</reference>
<dbReference type="GeneID" id="2682955"/>
<keyword evidence="1" id="KW-0175">Coiled coil</keyword>
<evidence type="ECO:0000256" key="2">
    <source>
        <dbReference type="SAM" id="MobiDB-lite"/>
    </source>
</evidence>
<dbReference type="InterPro" id="IPR039662">
    <property type="entry name" value="Cohesin_Scc3/SA"/>
</dbReference>
<dbReference type="GO" id="GO:0005634">
    <property type="term" value="C:nucleus"/>
    <property type="evidence" value="ECO:0007669"/>
    <property type="project" value="TreeGrafter"/>
</dbReference>
<dbReference type="Pfam" id="PF24571">
    <property type="entry name" value="HEAT_SCC3-SA"/>
    <property type="match status" value="1"/>
</dbReference>
<dbReference type="InterPro" id="IPR013721">
    <property type="entry name" value="STAG"/>
</dbReference>
<dbReference type="KEGG" id="mgr:MGG_07070"/>
<dbReference type="PANTHER" id="PTHR11199">
    <property type="entry name" value="STROMAL ANTIGEN"/>
    <property type="match status" value="1"/>
</dbReference>
<evidence type="ECO:0000259" key="3">
    <source>
        <dbReference type="PROSITE" id="PS51425"/>
    </source>
</evidence>
<dbReference type="eggNOG" id="KOG2011">
    <property type="taxonomic scope" value="Eukaryota"/>
</dbReference>
<feature type="coiled-coil region" evidence="1">
    <location>
        <begin position="327"/>
        <end position="387"/>
    </location>
</feature>
<dbReference type="PANTHER" id="PTHR11199:SF0">
    <property type="entry name" value="LD34181P-RELATED"/>
    <property type="match status" value="1"/>
</dbReference>
<feature type="compositionally biased region" description="Acidic residues" evidence="2">
    <location>
        <begin position="1180"/>
        <end position="1195"/>
    </location>
</feature>
<dbReference type="GO" id="GO:0003682">
    <property type="term" value="F:chromatin binding"/>
    <property type="evidence" value="ECO:0007669"/>
    <property type="project" value="TreeGrafter"/>
</dbReference>
<feature type="compositionally biased region" description="Acidic residues" evidence="2">
    <location>
        <begin position="1033"/>
        <end position="1047"/>
    </location>
</feature>
<dbReference type="EMBL" id="CM001232">
    <property type="protein sequence ID" value="EHA55445.1"/>
    <property type="molecule type" value="Genomic_DNA"/>
</dbReference>
<dbReference type="Pfam" id="PF21581">
    <property type="entry name" value="SCD"/>
    <property type="match status" value="1"/>
</dbReference>
<dbReference type="InterPro" id="IPR016024">
    <property type="entry name" value="ARM-type_fold"/>
</dbReference>
<evidence type="ECO:0000313" key="5">
    <source>
        <dbReference type="Proteomes" id="UP000009058"/>
    </source>
</evidence>
<feature type="region of interest" description="Disordered" evidence="2">
    <location>
        <begin position="1"/>
        <end position="151"/>
    </location>
</feature>
<dbReference type="GO" id="GO:0000785">
    <property type="term" value="C:chromatin"/>
    <property type="evidence" value="ECO:0007669"/>
    <property type="project" value="TreeGrafter"/>
</dbReference>
<dbReference type="InterPro" id="IPR056396">
    <property type="entry name" value="HEAT_SCC3-SA"/>
</dbReference>
<dbReference type="InterPro" id="IPR011989">
    <property type="entry name" value="ARM-like"/>
</dbReference>
<feature type="compositionally biased region" description="Basic and acidic residues" evidence="2">
    <location>
        <begin position="1048"/>
        <end position="1057"/>
    </location>
</feature>
<keyword evidence="5" id="KW-1185">Reference proteome</keyword>
<organism evidence="4 5">
    <name type="scientific">Pyricularia oryzae (strain 70-15 / ATCC MYA-4617 / FGSC 8958)</name>
    <name type="common">Rice blast fungus</name>
    <name type="synonym">Magnaporthe oryzae</name>
    <dbReference type="NCBI Taxonomy" id="242507"/>
    <lineage>
        <taxon>Eukaryota</taxon>
        <taxon>Fungi</taxon>
        <taxon>Dikarya</taxon>
        <taxon>Ascomycota</taxon>
        <taxon>Pezizomycotina</taxon>
        <taxon>Sordariomycetes</taxon>
        <taxon>Sordariomycetidae</taxon>
        <taxon>Magnaporthales</taxon>
        <taxon>Pyriculariaceae</taxon>
        <taxon>Pyricularia</taxon>
    </lineage>
</organism>
<feature type="region of interest" description="Disordered" evidence="2">
    <location>
        <begin position="1026"/>
        <end position="1057"/>
    </location>
</feature>
<feature type="compositionally biased region" description="Acidic residues" evidence="2">
    <location>
        <begin position="56"/>
        <end position="89"/>
    </location>
</feature>
<feature type="compositionally biased region" description="Acidic residues" evidence="2">
    <location>
        <begin position="1202"/>
        <end position="1212"/>
    </location>
</feature>
<dbReference type="Pfam" id="PF08514">
    <property type="entry name" value="STAG"/>
    <property type="match status" value="1"/>
</dbReference>
<dbReference type="AlphaFoldDB" id="G4MSM4"/>
<dbReference type="HOGENOM" id="CLU_003254_0_0_1"/>
<feature type="domain" description="SCD" evidence="3">
    <location>
        <begin position="389"/>
        <end position="472"/>
    </location>
</feature>
<dbReference type="STRING" id="242507.G4MSM4"/>
<dbReference type="OrthoDB" id="498590at2759"/>
<dbReference type="VEuPathDB" id="FungiDB:MGG_07070"/>
<protein>
    <recommendedName>
        <fullName evidence="3">SCD domain-containing protein</fullName>
    </recommendedName>
</protein>
<dbReference type="GO" id="GO:0007062">
    <property type="term" value="P:sister chromatid cohesion"/>
    <property type="evidence" value="ECO:0007669"/>
    <property type="project" value="UniProtKB-ARBA"/>
</dbReference>
<feature type="compositionally biased region" description="Acidic residues" evidence="2">
    <location>
        <begin position="1152"/>
        <end position="1170"/>
    </location>
</feature>
<gene>
    <name evidence="4" type="ORF">MGG_07070</name>
</gene>
<dbReference type="Proteomes" id="UP000009058">
    <property type="component" value="Chromosome 2"/>
</dbReference>
<reference evidence="4 5" key="1">
    <citation type="journal article" date="2005" name="Nature">
        <title>The genome sequence of the rice blast fungus Magnaporthe grisea.</title>
        <authorList>
            <person name="Dean R.A."/>
            <person name="Talbot N.J."/>
            <person name="Ebbole D.J."/>
            <person name="Farman M.L."/>
            <person name="Mitchell T.K."/>
            <person name="Orbach M.J."/>
            <person name="Thon M."/>
            <person name="Kulkarni R."/>
            <person name="Xu J.R."/>
            <person name="Pan H."/>
            <person name="Read N.D."/>
            <person name="Lee Y.H."/>
            <person name="Carbone I."/>
            <person name="Brown D."/>
            <person name="Oh Y.Y."/>
            <person name="Donofrio N."/>
            <person name="Jeong J.S."/>
            <person name="Soanes D.M."/>
            <person name="Djonovic S."/>
            <person name="Kolomiets E."/>
            <person name="Rehmeyer C."/>
            <person name="Li W."/>
            <person name="Harding M."/>
            <person name="Kim S."/>
            <person name="Lebrun M.H."/>
            <person name="Bohnert H."/>
            <person name="Coughlan S."/>
            <person name="Butler J."/>
            <person name="Calvo S."/>
            <person name="Ma L.J."/>
            <person name="Nicol R."/>
            <person name="Purcell S."/>
            <person name="Nusbaum C."/>
            <person name="Galagan J.E."/>
            <person name="Birren B.W."/>
        </authorList>
    </citation>
    <scope>NUCLEOTIDE SEQUENCE [LARGE SCALE GENOMIC DNA]</scope>
    <source>
        <strain evidence="5">70-15 / ATCC MYA-4617 / FGSC 8958</strain>
    </source>
</reference>
<dbReference type="PROSITE" id="PS51425">
    <property type="entry name" value="SCD"/>
    <property type="match status" value="1"/>
</dbReference>
<feature type="region of interest" description="Disordered" evidence="2">
    <location>
        <begin position="1123"/>
        <end position="1212"/>
    </location>
</feature>
<name>G4MSM4_PYRO7</name>